<keyword evidence="4" id="KW-1185">Reference proteome</keyword>
<dbReference type="EMBL" id="MU857090">
    <property type="protein sequence ID" value="KAK4150189.1"/>
    <property type="molecule type" value="Genomic_DNA"/>
</dbReference>
<keyword evidence="2" id="KW-1133">Transmembrane helix</keyword>
<accession>A0AAN6ZU55</accession>
<keyword evidence="2" id="KW-0812">Transmembrane</keyword>
<evidence type="ECO:0000256" key="2">
    <source>
        <dbReference type="SAM" id="Phobius"/>
    </source>
</evidence>
<gene>
    <name evidence="3" type="ORF">C8A00DRAFT_37225</name>
</gene>
<name>A0AAN6ZU55_9PEZI</name>
<organism evidence="3 4">
    <name type="scientific">Chaetomidium leptoderma</name>
    <dbReference type="NCBI Taxonomy" id="669021"/>
    <lineage>
        <taxon>Eukaryota</taxon>
        <taxon>Fungi</taxon>
        <taxon>Dikarya</taxon>
        <taxon>Ascomycota</taxon>
        <taxon>Pezizomycotina</taxon>
        <taxon>Sordariomycetes</taxon>
        <taxon>Sordariomycetidae</taxon>
        <taxon>Sordariales</taxon>
        <taxon>Chaetomiaceae</taxon>
        <taxon>Chaetomidium</taxon>
    </lineage>
</organism>
<feature type="region of interest" description="Disordered" evidence="1">
    <location>
        <begin position="148"/>
        <end position="205"/>
    </location>
</feature>
<proteinExistence type="predicted"/>
<evidence type="ECO:0000313" key="4">
    <source>
        <dbReference type="Proteomes" id="UP001302745"/>
    </source>
</evidence>
<sequence length="205" mass="22233">MGLPSRESPRSGRPWARLEVLPNLFSVIVNNVPYFRTRNSYVVRAAGYAFLSRGLMRTITARWLQLERAEAVVRMYDPTFFVNRVDLVATVTMHFFLAPLAFVALCIILALAVVWAVLYVFNYAMSMVLTIRLLRQAMGGAAAPAAAPACNGHASPPDDGGNVQASAPWVADGMDESRSSESVSNETEDDEIGPSSQPSPPGPSS</sequence>
<keyword evidence="2" id="KW-0472">Membrane</keyword>
<dbReference type="Proteomes" id="UP001302745">
    <property type="component" value="Unassembled WGS sequence"/>
</dbReference>
<feature type="transmembrane region" description="Helical" evidence="2">
    <location>
        <begin position="96"/>
        <end position="121"/>
    </location>
</feature>
<reference evidence="3" key="2">
    <citation type="submission" date="2023-05" db="EMBL/GenBank/DDBJ databases">
        <authorList>
            <consortium name="Lawrence Berkeley National Laboratory"/>
            <person name="Steindorff A."/>
            <person name="Hensen N."/>
            <person name="Bonometti L."/>
            <person name="Westerberg I."/>
            <person name="Brannstrom I.O."/>
            <person name="Guillou S."/>
            <person name="Cros-Aarteil S."/>
            <person name="Calhoun S."/>
            <person name="Haridas S."/>
            <person name="Kuo A."/>
            <person name="Mondo S."/>
            <person name="Pangilinan J."/>
            <person name="Riley R."/>
            <person name="Labutti K."/>
            <person name="Andreopoulos B."/>
            <person name="Lipzen A."/>
            <person name="Chen C."/>
            <person name="Yanf M."/>
            <person name="Daum C."/>
            <person name="Ng V."/>
            <person name="Clum A."/>
            <person name="Ohm R."/>
            <person name="Martin F."/>
            <person name="Silar P."/>
            <person name="Natvig D."/>
            <person name="Lalanne C."/>
            <person name="Gautier V."/>
            <person name="Ament-Velasquez S.L."/>
            <person name="Kruys A."/>
            <person name="Hutchinson M.I."/>
            <person name="Powell A.J."/>
            <person name="Barry K."/>
            <person name="Miller A.N."/>
            <person name="Grigoriev I.V."/>
            <person name="Debuchy R."/>
            <person name="Gladieux P."/>
            <person name="Thoren M.H."/>
            <person name="Johannesson H."/>
        </authorList>
    </citation>
    <scope>NUCLEOTIDE SEQUENCE</scope>
    <source>
        <strain evidence="3">CBS 538.74</strain>
    </source>
</reference>
<comment type="caution">
    <text evidence="3">The sequence shown here is derived from an EMBL/GenBank/DDBJ whole genome shotgun (WGS) entry which is preliminary data.</text>
</comment>
<dbReference type="AlphaFoldDB" id="A0AAN6ZU55"/>
<evidence type="ECO:0000313" key="3">
    <source>
        <dbReference type="EMBL" id="KAK4150189.1"/>
    </source>
</evidence>
<reference evidence="3" key="1">
    <citation type="journal article" date="2023" name="Mol. Phylogenet. Evol.">
        <title>Genome-scale phylogeny and comparative genomics of the fungal order Sordariales.</title>
        <authorList>
            <person name="Hensen N."/>
            <person name="Bonometti L."/>
            <person name="Westerberg I."/>
            <person name="Brannstrom I.O."/>
            <person name="Guillou S."/>
            <person name="Cros-Aarteil S."/>
            <person name="Calhoun S."/>
            <person name="Haridas S."/>
            <person name="Kuo A."/>
            <person name="Mondo S."/>
            <person name="Pangilinan J."/>
            <person name="Riley R."/>
            <person name="LaButti K."/>
            <person name="Andreopoulos B."/>
            <person name="Lipzen A."/>
            <person name="Chen C."/>
            <person name="Yan M."/>
            <person name="Daum C."/>
            <person name="Ng V."/>
            <person name="Clum A."/>
            <person name="Steindorff A."/>
            <person name="Ohm R.A."/>
            <person name="Martin F."/>
            <person name="Silar P."/>
            <person name="Natvig D.O."/>
            <person name="Lalanne C."/>
            <person name="Gautier V."/>
            <person name="Ament-Velasquez S.L."/>
            <person name="Kruys A."/>
            <person name="Hutchinson M.I."/>
            <person name="Powell A.J."/>
            <person name="Barry K."/>
            <person name="Miller A.N."/>
            <person name="Grigoriev I.V."/>
            <person name="Debuchy R."/>
            <person name="Gladieux P."/>
            <person name="Hiltunen Thoren M."/>
            <person name="Johannesson H."/>
        </authorList>
    </citation>
    <scope>NUCLEOTIDE SEQUENCE</scope>
    <source>
        <strain evidence="3">CBS 538.74</strain>
    </source>
</reference>
<evidence type="ECO:0000256" key="1">
    <source>
        <dbReference type="SAM" id="MobiDB-lite"/>
    </source>
</evidence>
<protein>
    <submittedName>
        <fullName evidence="3">Uncharacterized protein</fullName>
    </submittedName>
</protein>